<dbReference type="InterPro" id="IPR048293">
    <property type="entry name" value="PIF1_RRM3_pfh1"/>
</dbReference>
<feature type="region of interest" description="Disordered" evidence="14">
    <location>
        <begin position="31"/>
        <end position="57"/>
    </location>
</feature>
<evidence type="ECO:0000313" key="16">
    <source>
        <dbReference type="EMBL" id="KIM28885.1"/>
    </source>
</evidence>
<dbReference type="InterPro" id="IPR049163">
    <property type="entry name" value="Pif1-like_2B_dom"/>
</dbReference>
<feature type="domain" description="AAA+ ATPase" evidence="15">
    <location>
        <begin position="73"/>
        <end position="233"/>
    </location>
</feature>
<dbReference type="GO" id="GO:0005524">
    <property type="term" value="F:ATP binding"/>
    <property type="evidence" value="ECO:0007669"/>
    <property type="project" value="UniProtKB-KW"/>
</dbReference>
<dbReference type="HOGENOM" id="CLU_001613_0_3_1"/>
<dbReference type="Pfam" id="PF05970">
    <property type="entry name" value="PIF1"/>
    <property type="match status" value="1"/>
</dbReference>
<keyword evidence="11" id="KW-0234">DNA repair</keyword>
<dbReference type="InterPro" id="IPR010285">
    <property type="entry name" value="DNA_helicase_pif1-like_DEAD"/>
</dbReference>
<dbReference type="GO" id="GO:0006310">
    <property type="term" value="P:DNA recombination"/>
    <property type="evidence" value="ECO:0007669"/>
    <property type="project" value="UniProtKB-KW"/>
</dbReference>
<keyword evidence="5" id="KW-0378">Hydrolase</keyword>
<evidence type="ECO:0000256" key="10">
    <source>
        <dbReference type="ARBA" id="ARBA00023172"/>
    </source>
</evidence>
<feature type="region of interest" description="Disordered" evidence="14">
    <location>
        <begin position="384"/>
        <end position="436"/>
    </location>
</feature>
<dbReference type="HAMAP" id="MF_03176">
    <property type="entry name" value="PIF1"/>
    <property type="match status" value="1"/>
</dbReference>
<keyword evidence="7" id="KW-0067">ATP-binding</keyword>
<evidence type="ECO:0000256" key="7">
    <source>
        <dbReference type="ARBA" id="ARBA00022840"/>
    </source>
</evidence>
<proteinExistence type="inferred from homology"/>
<evidence type="ECO:0000259" key="15">
    <source>
        <dbReference type="SMART" id="SM00382"/>
    </source>
</evidence>
<comment type="subcellular location">
    <subcellularLocation>
        <location evidence="2">Mitochondrion</location>
    </subcellularLocation>
    <subcellularLocation>
        <location evidence="1">Nucleus</location>
    </subcellularLocation>
</comment>
<dbReference type="GO" id="GO:0006281">
    <property type="term" value="P:DNA repair"/>
    <property type="evidence" value="ECO:0007669"/>
    <property type="project" value="UniProtKB-KW"/>
</dbReference>
<keyword evidence="6" id="KW-0347">Helicase</keyword>
<keyword evidence="9" id="KW-0496">Mitochondrion</keyword>
<evidence type="ECO:0000256" key="12">
    <source>
        <dbReference type="ARBA" id="ARBA00023235"/>
    </source>
</evidence>
<sequence>VSGFSGARHRSFKTPENAWNWICATSDLSESASDDDKLADGEEDVQQPPPNDTRTNPVELSSQQLQVVEMCDNGESVFVTGSAGTGKSVLLRHIIQRLRYRYDTAVAVTASTGIAAINVGGQTLHSWAGIGLGKESVLKLFEKLQHKKWVRERWLGARVLIIDEVSMIDARLFDKLEELARLMRQSPKPFGGIQVIICGDFFQLPPVPDSLSNGQKIPAKFAFEADSWDRVIPNMMVLTQVFRQKEGDLIAMLNMMRLGQLDHLGVAIFNSLHRTIAYDDGIQPTELFPLRAQVETANTARLNALPGELMTFFATDIPGYDLHKKAVPAERASKLLDDTLAPRELKLKVGAQVMLTKNMADKSLVNGSLGTIVSFESAYDARSHDVPVAQPDDKTQDIDSVRIKVEPGSPQSRRTHSRNNSSSVHREDARESPRPALPRWPVVKFTNGEVRQITAASFESVNAIGGVEATRQQVPLILAWAMSIHKSQGQTIERVKVNLEGIFEKGQAYVAVSRATSLEGLQVVNFHPDRIMAHPRVIAWSQTIEEMHDTIPVEEEVGSDEEMYWD</sequence>
<evidence type="ECO:0000256" key="8">
    <source>
        <dbReference type="ARBA" id="ARBA00023125"/>
    </source>
</evidence>
<keyword evidence="13" id="KW-0539">Nucleus</keyword>
<dbReference type="GO" id="GO:0000723">
    <property type="term" value="P:telomere maintenance"/>
    <property type="evidence" value="ECO:0007669"/>
    <property type="project" value="InterPro"/>
</dbReference>
<evidence type="ECO:0000256" key="14">
    <source>
        <dbReference type="SAM" id="MobiDB-lite"/>
    </source>
</evidence>
<dbReference type="Proteomes" id="UP000054097">
    <property type="component" value="Unassembled WGS sequence"/>
</dbReference>
<dbReference type="CDD" id="cd18809">
    <property type="entry name" value="SF1_C_RecD"/>
    <property type="match status" value="1"/>
</dbReference>
<reference evidence="17" key="2">
    <citation type="submission" date="2015-01" db="EMBL/GenBank/DDBJ databases">
        <title>Evolutionary Origins and Diversification of the Mycorrhizal Mutualists.</title>
        <authorList>
            <consortium name="DOE Joint Genome Institute"/>
            <consortium name="Mycorrhizal Genomics Consortium"/>
            <person name="Kohler A."/>
            <person name="Kuo A."/>
            <person name="Nagy L.G."/>
            <person name="Floudas D."/>
            <person name="Copeland A."/>
            <person name="Barry K.W."/>
            <person name="Cichocki N."/>
            <person name="Veneault-Fourrey C."/>
            <person name="LaButti K."/>
            <person name="Lindquist E.A."/>
            <person name="Lipzen A."/>
            <person name="Lundell T."/>
            <person name="Morin E."/>
            <person name="Murat C."/>
            <person name="Riley R."/>
            <person name="Ohm R."/>
            <person name="Sun H."/>
            <person name="Tunlid A."/>
            <person name="Henrissat B."/>
            <person name="Grigoriev I.V."/>
            <person name="Hibbett D.S."/>
            <person name="Martin F."/>
        </authorList>
    </citation>
    <scope>NUCLEOTIDE SEQUENCE [LARGE SCALE GENOMIC DNA]</scope>
    <source>
        <strain evidence="17">MAFF 305830</strain>
    </source>
</reference>
<evidence type="ECO:0000256" key="1">
    <source>
        <dbReference type="ARBA" id="ARBA00004123"/>
    </source>
</evidence>
<keyword evidence="17" id="KW-1185">Reference proteome</keyword>
<dbReference type="AlphaFoldDB" id="A0A0C3AWH9"/>
<dbReference type="SUPFAM" id="SSF52540">
    <property type="entry name" value="P-loop containing nucleoside triphosphate hydrolases"/>
    <property type="match status" value="2"/>
</dbReference>
<dbReference type="InterPro" id="IPR003593">
    <property type="entry name" value="AAA+_ATPase"/>
</dbReference>
<dbReference type="PANTHER" id="PTHR47642:SF5">
    <property type="entry name" value="ATP-DEPENDENT DNA HELICASE"/>
    <property type="match status" value="1"/>
</dbReference>
<dbReference type="SMART" id="SM00382">
    <property type="entry name" value="AAA"/>
    <property type="match status" value="1"/>
</dbReference>
<protein>
    <recommendedName>
        <fullName evidence="15">AAA+ ATPase domain-containing protein</fullName>
    </recommendedName>
</protein>
<feature type="non-terminal residue" evidence="16">
    <location>
        <position position="1"/>
    </location>
</feature>
<keyword evidence="3" id="KW-0547">Nucleotide-binding</keyword>
<evidence type="ECO:0000313" key="17">
    <source>
        <dbReference type="Proteomes" id="UP000054097"/>
    </source>
</evidence>
<feature type="compositionally biased region" description="Basic and acidic residues" evidence="14">
    <location>
        <begin position="424"/>
        <end position="433"/>
    </location>
</feature>
<reference evidence="16 17" key="1">
    <citation type="submission" date="2014-04" db="EMBL/GenBank/DDBJ databases">
        <authorList>
            <consortium name="DOE Joint Genome Institute"/>
            <person name="Kuo A."/>
            <person name="Zuccaro A."/>
            <person name="Kohler A."/>
            <person name="Nagy L.G."/>
            <person name="Floudas D."/>
            <person name="Copeland A."/>
            <person name="Barry K.W."/>
            <person name="Cichocki N."/>
            <person name="Veneault-Fourrey C."/>
            <person name="LaButti K."/>
            <person name="Lindquist E.A."/>
            <person name="Lipzen A."/>
            <person name="Lundell T."/>
            <person name="Morin E."/>
            <person name="Murat C."/>
            <person name="Sun H."/>
            <person name="Tunlid A."/>
            <person name="Henrissat B."/>
            <person name="Grigoriev I.V."/>
            <person name="Hibbett D.S."/>
            <person name="Martin F."/>
            <person name="Nordberg H.P."/>
            <person name="Cantor M.N."/>
            <person name="Hua S.X."/>
        </authorList>
    </citation>
    <scope>NUCLEOTIDE SEQUENCE [LARGE SCALE GENOMIC DNA]</scope>
    <source>
        <strain evidence="16 17">MAFF 305830</strain>
    </source>
</reference>
<evidence type="ECO:0000256" key="4">
    <source>
        <dbReference type="ARBA" id="ARBA00022763"/>
    </source>
</evidence>
<dbReference type="GO" id="GO:0016787">
    <property type="term" value="F:hydrolase activity"/>
    <property type="evidence" value="ECO:0007669"/>
    <property type="project" value="UniProtKB-KW"/>
</dbReference>
<keyword evidence="12" id="KW-0413">Isomerase</keyword>
<feature type="compositionally biased region" description="Basic and acidic residues" evidence="14">
    <location>
        <begin position="384"/>
        <end position="405"/>
    </location>
</feature>
<dbReference type="CDD" id="cd18037">
    <property type="entry name" value="DEXSc_Pif1_like"/>
    <property type="match status" value="1"/>
</dbReference>
<dbReference type="STRING" id="933852.A0A0C3AWH9"/>
<evidence type="ECO:0000256" key="13">
    <source>
        <dbReference type="ARBA" id="ARBA00023242"/>
    </source>
</evidence>
<dbReference type="GO" id="GO:0003677">
    <property type="term" value="F:DNA binding"/>
    <property type="evidence" value="ECO:0007669"/>
    <property type="project" value="UniProtKB-KW"/>
</dbReference>
<keyword evidence="4" id="KW-0227">DNA damage</keyword>
<evidence type="ECO:0000256" key="6">
    <source>
        <dbReference type="ARBA" id="ARBA00022806"/>
    </source>
</evidence>
<evidence type="ECO:0000256" key="11">
    <source>
        <dbReference type="ARBA" id="ARBA00023204"/>
    </source>
</evidence>
<dbReference type="Gene3D" id="2.30.30.940">
    <property type="match status" value="1"/>
</dbReference>
<dbReference type="InterPro" id="IPR027417">
    <property type="entry name" value="P-loop_NTPase"/>
</dbReference>
<dbReference type="PANTHER" id="PTHR47642">
    <property type="entry name" value="ATP-DEPENDENT DNA HELICASE"/>
    <property type="match status" value="1"/>
</dbReference>
<dbReference type="EMBL" id="KN824291">
    <property type="protein sequence ID" value="KIM28885.1"/>
    <property type="molecule type" value="Genomic_DNA"/>
</dbReference>
<evidence type="ECO:0000256" key="9">
    <source>
        <dbReference type="ARBA" id="ARBA00023128"/>
    </source>
</evidence>
<evidence type="ECO:0000256" key="2">
    <source>
        <dbReference type="ARBA" id="ARBA00004173"/>
    </source>
</evidence>
<name>A0A0C3AWH9_SERVB</name>
<dbReference type="Gene3D" id="3.40.50.300">
    <property type="entry name" value="P-loop containing nucleotide triphosphate hydrolases"/>
    <property type="match status" value="2"/>
</dbReference>
<gene>
    <name evidence="16" type="ORF">M408DRAFT_69085</name>
</gene>
<keyword evidence="8" id="KW-0238">DNA-binding</keyword>
<accession>A0A0C3AWH9</accession>
<dbReference type="InterPro" id="IPR051055">
    <property type="entry name" value="PIF1_helicase"/>
</dbReference>
<dbReference type="GO" id="GO:0003678">
    <property type="term" value="F:DNA helicase activity"/>
    <property type="evidence" value="ECO:0007669"/>
    <property type="project" value="InterPro"/>
</dbReference>
<keyword evidence="10" id="KW-0233">DNA recombination</keyword>
<dbReference type="Pfam" id="PF21530">
    <property type="entry name" value="Pif1_2B_dom"/>
    <property type="match status" value="1"/>
</dbReference>
<dbReference type="GO" id="GO:0005739">
    <property type="term" value="C:mitochondrion"/>
    <property type="evidence" value="ECO:0007669"/>
    <property type="project" value="UniProtKB-SubCell"/>
</dbReference>
<evidence type="ECO:0000256" key="5">
    <source>
        <dbReference type="ARBA" id="ARBA00022801"/>
    </source>
</evidence>
<evidence type="ECO:0000256" key="3">
    <source>
        <dbReference type="ARBA" id="ARBA00022741"/>
    </source>
</evidence>
<dbReference type="OrthoDB" id="432234at2759"/>
<organism evidence="16 17">
    <name type="scientific">Serendipita vermifera MAFF 305830</name>
    <dbReference type="NCBI Taxonomy" id="933852"/>
    <lineage>
        <taxon>Eukaryota</taxon>
        <taxon>Fungi</taxon>
        <taxon>Dikarya</taxon>
        <taxon>Basidiomycota</taxon>
        <taxon>Agaricomycotina</taxon>
        <taxon>Agaricomycetes</taxon>
        <taxon>Sebacinales</taxon>
        <taxon>Serendipitaceae</taxon>
        <taxon>Serendipita</taxon>
    </lineage>
</organism>
<dbReference type="GO" id="GO:0005634">
    <property type="term" value="C:nucleus"/>
    <property type="evidence" value="ECO:0007669"/>
    <property type="project" value="UniProtKB-SubCell"/>
</dbReference>